<evidence type="ECO:0000313" key="1">
    <source>
        <dbReference type="EMBL" id="SVE13273.1"/>
    </source>
</evidence>
<accession>A0A383B0C4</accession>
<organism evidence="1">
    <name type="scientific">marine metagenome</name>
    <dbReference type="NCBI Taxonomy" id="408172"/>
    <lineage>
        <taxon>unclassified sequences</taxon>
        <taxon>metagenomes</taxon>
        <taxon>ecological metagenomes</taxon>
    </lineage>
</organism>
<gene>
    <name evidence="1" type="ORF">METZ01_LOCUS466127</name>
</gene>
<sequence length="26" mass="2943">DLSQFTAKVTSIKLFDAPKKVTKTFE</sequence>
<name>A0A383B0C4_9ZZZZ</name>
<dbReference type="EMBL" id="UINC01196320">
    <property type="protein sequence ID" value="SVE13273.1"/>
    <property type="molecule type" value="Genomic_DNA"/>
</dbReference>
<reference evidence="1" key="1">
    <citation type="submission" date="2018-05" db="EMBL/GenBank/DDBJ databases">
        <authorList>
            <person name="Lanie J.A."/>
            <person name="Ng W.-L."/>
            <person name="Kazmierczak K.M."/>
            <person name="Andrzejewski T.M."/>
            <person name="Davidsen T.M."/>
            <person name="Wayne K.J."/>
            <person name="Tettelin H."/>
            <person name="Glass J.I."/>
            <person name="Rusch D."/>
            <person name="Podicherti R."/>
            <person name="Tsui H.-C.T."/>
            <person name="Winkler M.E."/>
        </authorList>
    </citation>
    <scope>NUCLEOTIDE SEQUENCE</scope>
</reference>
<feature type="non-terminal residue" evidence="1">
    <location>
        <position position="1"/>
    </location>
</feature>
<protein>
    <submittedName>
        <fullName evidence="1">Uncharacterized protein</fullName>
    </submittedName>
</protein>
<proteinExistence type="predicted"/>
<dbReference type="AlphaFoldDB" id="A0A383B0C4"/>